<organism evidence="2 3">
    <name type="scientific">Elsinoe australis</name>
    <dbReference type="NCBI Taxonomy" id="40998"/>
    <lineage>
        <taxon>Eukaryota</taxon>
        <taxon>Fungi</taxon>
        <taxon>Dikarya</taxon>
        <taxon>Ascomycota</taxon>
        <taxon>Pezizomycotina</taxon>
        <taxon>Dothideomycetes</taxon>
        <taxon>Dothideomycetidae</taxon>
        <taxon>Myriangiales</taxon>
        <taxon>Elsinoaceae</taxon>
        <taxon>Elsinoe</taxon>
    </lineage>
</organism>
<comment type="caution">
    <text evidence="2">The sequence shown here is derived from an EMBL/GenBank/DDBJ whole genome shotgun (WGS) entry which is preliminary data.</text>
</comment>
<evidence type="ECO:0000313" key="3">
    <source>
        <dbReference type="Proteomes" id="UP000308133"/>
    </source>
</evidence>
<feature type="region of interest" description="Disordered" evidence="1">
    <location>
        <begin position="312"/>
        <end position="337"/>
    </location>
</feature>
<evidence type="ECO:0000313" key="2">
    <source>
        <dbReference type="EMBL" id="TKX24076.1"/>
    </source>
</evidence>
<feature type="compositionally biased region" description="Low complexity" evidence="1">
    <location>
        <begin position="691"/>
        <end position="708"/>
    </location>
</feature>
<evidence type="ECO:0000256" key="1">
    <source>
        <dbReference type="SAM" id="MobiDB-lite"/>
    </source>
</evidence>
<feature type="compositionally biased region" description="Low complexity" evidence="1">
    <location>
        <begin position="182"/>
        <end position="199"/>
    </location>
</feature>
<feature type="compositionally biased region" description="Basic residues" evidence="1">
    <location>
        <begin position="677"/>
        <end position="690"/>
    </location>
</feature>
<dbReference type="Proteomes" id="UP000308133">
    <property type="component" value="Unassembled WGS sequence"/>
</dbReference>
<dbReference type="EMBL" id="PTQR01000047">
    <property type="protein sequence ID" value="TKX24076.1"/>
    <property type="molecule type" value="Genomic_DNA"/>
</dbReference>
<sequence length="816" mass="87827">MAIAPPFTFSNNDKTFPARIRGLQRLSQQGFRRAITFARSETDISIPENSMLGAELHANSRAVSRASVLSLTSLSAWNRTSMMSTTDTANDKLEYRLHRPSTANSTHSDISSVNSSSLSLAENITKLNSTLPGAAEFETASNVHGLIPPMKRFALPSPKPLPQESWHDFVERVLQPEACRPTATRRLSSSELSSPTSPTADHDQVIIEGPQKWSEGEWLDKENAVIGEARVVKEGDVKVVKKGDVKLIDVPKPKKQCASGSEGYQHKSFHSADVGVSQSLLDVLSKVVTKARSADGLQHNVLPYQPYRQPFDPFEEGSCSPDAESPSSTLSKSERRKCSIVQSSSNIELHLPPPATVITPPSPPAAVSAPLNINKVSWLDTADARPLDGTITAALDKETGLLTRKLTNASPLTPGRVVMNSAFPFFPRSTPISLAEDNRRHSCPILCEPIATPASDLTIRPKPGSQDLGFLHAPASSAASKALRPESKRSYSMDLTSGLLTRSDTVAAERQSPNEVFRTVMNQSYPVFLKRDDSSEVQLGTAQTGIRARPRLIKTKKFEENRLSLPVIKEVTTPPSTSGGDVNVAEQSKDSALDETEVKDFANTAVPDITVTSPSITTSSATGSISRSTTISTIPEHSTTLDALLSTSATAPVATDVARTVVDAADFPNIPTGPGHKLPRAPKKLVKRRPVPSVSTPVSASLPSLPSLHDISTHHPKSFASRVAHHGYKRGDSKPSTTKAASKLKSKKSLKQAASESVREMKLRHSVPRALGSHPPGRKDFVSGGVPALELRLEGEMEGFGDVWGRDVGRVIEGIA</sequence>
<dbReference type="AlphaFoldDB" id="A0A4U7B5M3"/>
<protein>
    <submittedName>
        <fullName evidence="2">Uncharacterized protein</fullName>
    </submittedName>
</protein>
<proteinExistence type="predicted"/>
<name>A0A4U7B5M3_9PEZI</name>
<reference evidence="2 3" key="1">
    <citation type="submission" date="2018-02" db="EMBL/GenBank/DDBJ databases">
        <title>Draft genome sequences of Elsinoe sp., causing black scab on jojoba.</title>
        <authorList>
            <person name="Stodart B."/>
            <person name="Jeffress S."/>
            <person name="Ash G."/>
            <person name="Arun Chinnappa K."/>
        </authorList>
    </citation>
    <scope>NUCLEOTIDE SEQUENCE [LARGE SCALE GENOMIC DNA]</scope>
    <source>
        <strain evidence="2 3">Hillstone_2</strain>
    </source>
</reference>
<gene>
    <name evidence="2" type="ORF">C1H76_3644</name>
</gene>
<feature type="region of interest" description="Disordered" evidence="1">
    <location>
        <begin position="666"/>
        <end position="756"/>
    </location>
</feature>
<accession>A0A4U7B5M3</accession>
<feature type="region of interest" description="Disordered" evidence="1">
    <location>
        <begin position="180"/>
        <end position="202"/>
    </location>
</feature>